<dbReference type="EC" id="3.6.1.45" evidence="9"/>
<dbReference type="GO" id="GO:0005737">
    <property type="term" value="C:cytoplasm"/>
    <property type="evidence" value="ECO:0007669"/>
    <property type="project" value="UniProtKB-SubCell"/>
</dbReference>
<dbReference type="GO" id="GO:0046872">
    <property type="term" value="F:metal ion binding"/>
    <property type="evidence" value="ECO:0007669"/>
    <property type="project" value="InterPro"/>
</dbReference>
<evidence type="ECO:0000256" key="9">
    <source>
        <dbReference type="ARBA" id="ARBA00066480"/>
    </source>
</evidence>
<dbReference type="InterPro" id="IPR004385">
    <property type="entry name" value="NDP_pyrophosphatase"/>
</dbReference>
<evidence type="ECO:0000256" key="5">
    <source>
        <dbReference type="ARBA" id="ARBA00022801"/>
    </source>
</evidence>
<evidence type="ECO:0000256" key="3">
    <source>
        <dbReference type="ARBA" id="ARBA00011738"/>
    </source>
</evidence>
<evidence type="ECO:0000256" key="7">
    <source>
        <dbReference type="ARBA" id="ARBA00051086"/>
    </source>
</evidence>
<evidence type="ECO:0000256" key="11">
    <source>
        <dbReference type="ARBA" id="ARBA00080475"/>
    </source>
</evidence>
<dbReference type="AlphaFoldDB" id="A0A7S0RQA4"/>
<dbReference type="CDD" id="cd18887">
    <property type="entry name" value="NUDIX_UGPPase_Nudt14"/>
    <property type="match status" value="1"/>
</dbReference>
<dbReference type="GO" id="GO:0019693">
    <property type="term" value="P:ribose phosphate metabolic process"/>
    <property type="evidence" value="ECO:0007669"/>
    <property type="project" value="TreeGrafter"/>
</dbReference>
<dbReference type="FunFam" id="3.90.79.10:FF:000035">
    <property type="entry name" value="Uridine diphosphate glucose pyrophosphatase"/>
    <property type="match status" value="1"/>
</dbReference>
<keyword evidence="6" id="KW-0460">Magnesium</keyword>
<evidence type="ECO:0000256" key="10">
    <source>
        <dbReference type="ARBA" id="ARBA00071467"/>
    </source>
</evidence>
<dbReference type="GO" id="GO:0006753">
    <property type="term" value="P:nucleoside phosphate metabolic process"/>
    <property type="evidence" value="ECO:0007669"/>
    <property type="project" value="TreeGrafter"/>
</dbReference>
<dbReference type="PROSITE" id="PS51462">
    <property type="entry name" value="NUDIX"/>
    <property type="match status" value="1"/>
</dbReference>
<dbReference type="PANTHER" id="PTHR11839">
    <property type="entry name" value="UDP/ADP-SUGAR PYROPHOSPHATASE"/>
    <property type="match status" value="1"/>
</dbReference>
<gene>
    <name evidence="13" type="ORF">CLEI1391_LOCUS11749</name>
</gene>
<comment type="function">
    <text evidence="8">Hydrolyzes UDP-glucose to glucose 1-phosphate and UMP and ADP-ribose to ribose 5-phosphate and AMP. The physiological substrate is probably UDP-glucose. Poor activity on other substrates such as ADP-glucose, CDP-glucose, GDP-glucose and GDP-mannose.</text>
</comment>
<accession>A0A7S0RQA4</accession>
<feature type="domain" description="Nudix hydrolase" evidence="12">
    <location>
        <begin position="110"/>
        <end position="265"/>
    </location>
</feature>
<sequence>MMLCPRALGQATRSSRPLVATRFEQKRSVRMSAIVNDPYLPQAPADGPSIAKAYPHGVKSMSQGTTVYDALKRIGTTFEQKPLDSGSPYVKPASVIYTFDGKPRRWDIVESHPSVGVVLYHTGLRAFLIVRQFRPAVYATSLRAALAAGQPPPDRFEGFTYELCAGLIDKAKSMTQICKEEIEEEVGYSVPLEKISPLCSAVSSAGTSGARHAMFVACVDDSMRATGGGGLVDHGECIEVLSLPLEHTEAFVLDDTLPKSPGLMFGLIWAYHAIKSGKLGGGEPSGSNGLLTEELVLKPVLPA</sequence>
<evidence type="ECO:0000259" key="12">
    <source>
        <dbReference type="PROSITE" id="PS51462"/>
    </source>
</evidence>
<comment type="catalytic activity">
    <reaction evidence="7">
        <text>UDP-sugar + H2O = UMP + alpha-D-aldose 1-phosphate.</text>
        <dbReference type="EC" id="3.6.1.45"/>
    </reaction>
</comment>
<protein>
    <recommendedName>
        <fullName evidence="10">Uridine diphosphate glucose pyrophosphatase NUDT14</fullName>
        <ecNumber evidence="9">3.6.1.45</ecNumber>
    </recommendedName>
    <alternativeName>
        <fullName evidence="11">Nucleoside diphosphate-linked moiety X motif 14</fullName>
    </alternativeName>
</protein>
<dbReference type="Gene3D" id="3.90.79.10">
    <property type="entry name" value="Nucleoside Triphosphate Pyrophosphohydrolase"/>
    <property type="match status" value="1"/>
</dbReference>
<reference evidence="13" key="1">
    <citation type="submission" date="2021-01" db="EMBL/GenBank/DDBJ databases">
        <authorList>
            <person name="Corre E."/>
            <person name="Pelletier E."/>
            <person name="Niang G."/>
            <person name="Scheremetjew M."/>
            <person name="Finn R."/>
            <person name="Kale V."/>
            <person name="Holt S."/>
            <person name="Cochrane G."/>
            <person name="Meng A."/>
            <person name="Brown T."/>
            <person name="Cohen L."/>
        </authorList>
    </citation>
    <scope>NUCLEOTIDE SEQUENCE</scope>
    <source>
        <strain evidence="13">SAG 11-49</strain>
    </source>
</reference>
<comment type="cofactor">
    <cofactor evidence="1">
        <name>Mg(2+)</name>
        <dbReference type="ChEBI" id="CHEBI:18420"/>
    </cofactor>
</comment>
<evidence type="ECO:0000256" key="2">
    <source>
        <dbReference type="ARBA" id="ARBA00004496"/>
    </source>
</evidence>
<evidence type="ECO:0000256" key="6">
    <source>
        <dbReference type="ARBA" id="ARBA00022842"/>
    </source>
</evidence>
<dbReference type="SUPFAM" id="SSF55811">
    <property type="entry name" value="Nudix"/>
    <property type="match status" value="1"/>
</dbReference>
<dbReference type="InterPro" id="IPR000086">
    <property type="entry name" value="NUDIX_hydrolase_dom"/>
</dbReference>
<dbReference type="NCBIfam" id="TIGR00052">
    <property type="entry name" value="nudix-type nucleoside diphosphatase, YffH/AdpP family"/>
    <property type="match status" value="1"/>
</dbReference>
<organism evidence="13">
    <name type="scientific">Chlamydomonas leiostraca</name>
    <dbReference type="NCBI Taxonomy" id="1034604"/>
    <lineage>
        <taxon>Eukaryota</taxon>
        <taxon>Viridiplantae</taxon>
        <taxon>Chlorophyta</taxon>
        <taxon>core chlorophytes</taxon>
        <taxon>Chlorophyceae</taxon>
        <taxon>CS clade</taxon>
        <taxon>Chlamydomonadales</taxon>
        <taxon>Chlamydomonadaceae</taxon>
        <taxon>Chlamydomonas</taxon>
    </lineage>
</organism>
<dbReference type="PANTHER" id="PTHR11839:SF15">
    <property type="entry name" value="URIDINE DIPHOSPHATE GLUCOSE PYROPHOSPHATASE NUDT14"/>
    <property type="match status" value="1"/>
</dbReference>
<dbReference type="GO" id="GO:0008768">
    <property type="term" value="F:UDP-sugar diphosphatase activity"/>
    <property type="evidence" value="ECO:0007669"/>
    <property type="project" value="UniProtKB-EC"/>
</dbReference>
<keyword evidence="5" id="KW-0378">Hydrolase</keyword>
<comment type="subunit">
    <text evidence="3">Homodimer.</text>
</comment>
<evidence type="ECO:0000313" key="13">
    <source>
        <dbReference type="EMBL" id="CAD8684386.1"/>
    </source>
</evidence>
<keyword evidence="4" id="KW-0963">Cytoplasm</keyword>
<evidence type="ECO:0000256" key="8">
    <source>
        <dbReference type="ARBA" id="ARBA00054674"/>
    </source>
</evidence>
<dbReference type="InterPro" id="IPR015797">
    <property type="entry name" value="NUDIX_hydrolase-like_dom_sf"/>
</dbReference>
<evidence type="ECO:0000256" key="4">
    <source>
        <dbReference type="ARBA" id="ARBA00022490"/>
    </source>
</evidence>
<comment type="subcellular location">
    <subcellularLocation>
        <location evidence="2">Cytoplasm</location>
    </subcellularLocation>
</comment>
<evidence type="ECO:0000256" key="1">
    <source>
        <dbReference type="ARBA" id="ARBA00001946"/>
    </source>
</evidence>
<name>A0A7S0RQA4_9CHLO</name>
<proteinExistence type="predicted"/>
<dbReference type="EMBL" id="HBFB01020913">
    <property type="protein sequence ID" value="CAD8684386.1"/>
    <property type="molecule type" value="Transcribed_RNA"/>
</dbReference>